<name>A0A409VP87_9AGAR</name>
<evidence type="ECO:0000259" key="5">
    <source>
        <dbReference type="Pfam" id="PF01494"/>
    </source>
</evidence>
<accession>A0A409VP87</accession>
<feature type="domain" description="FAD-binding" evidence="5">
    <location>
        <begin position="5"/>
        <end position="407"/>
    </location>
</feature>
<dbReference type="AlphaFoldDB" id="A0A409VP87"/>
<gene>
    <name evidence="6" type="ORF">CVT26_007347</name>
</gene>
<dbReference type="GO" id="GO:0071949">
    <property type="term" value="F:FAD binding"/>
    <property type="evidence" value="ECO:0007669"/>
    <property type="project" value="InterPro"/>
</dbReference>
<sequence>MATEPILISGAGPAGLILALTLAKNGIPIRIIDKEPGPKPGEKGAGIMPRSLEVHRLLGTLPDIQKRDKGFPSMREFDPKDPTKVAKVINMPIPEPTPHTPLIRPIILGQPYQERIFVSHLEKLGVPVEFNTELKSFEQSDDAVTGEIVHRQDGQEVVEKFKAPWLIGTDGAHSFVRKTLGLRFLGETREDVQFVLADFKIKKKELELVSLSSNFSHFAMLIDISSGIDGVTLLLKRTIYSTRALVKAEYLPSDDRARLRPSGQDDNIVQVVIAGPQVDVDKVSASRENVIAEFYEISGRRDIEFEEVVWFSRYRPNIRMVDQLRKGRVFLAGGKLGGGQSHMTVLKLDLVDAAHCHSPTGGQGMNSGIQDSFNLGWKLALVYKGLAPPSLLDTYGEERLPIIAEMLGKTTELLNKLAKTGEFKRGGELNQLGVNYRGSSIVYEDDVEVHTTRGAGYNDDSVTAARPGDRAPDAPGLVDAVEKSKPSVAVYDLLAPSVHTVLVFANTVEGHEPLLEIVKSLPEGSVKTVLLLPKGSEAPVYGSAAKQFDHVLVDQDGYAYAGYHIDNSSVGVAVVRPDGVVGARVLGAPGLKHYFNGIFAHGQ</sequence>
<dbReference type="InterPro" id="IPR050641">
    <property type="entry name" value="RIFMO-like"/>
</dbReference>
<dbReference type="InterPro" id="IPR002938">
    <property type="entry name" value="FAD-bd"/>
</dbReference>
<dbReference type="STRING" id="231916.A0A409VP87"/>
<dbReference type="InterPro" id="IPR036188">
    <property type="entry name" value="FAD/NAD-bd_sf"/>
</dbReference>
<dbReference type="Proteomes" id="UP000284706">
    <property type="component" value="Unassembled WGS sequence"/>
</dbReference>
<reference evidence="6 7" key="1">
    <citation type="journal article" date="2018" name="Evol. Lett.">
        <title>Horizontal gene cluster transfer increased hallucinogenic mushroom diversity.</title>
        <authorList>
            <person name="Reynolds H.T."/>
            <person name="Vijayakumar V."/>
            <person name="Gluck-Thaler E."/>
            <person name="Korotkin H.B."/>
            <person name="Matheny P.B."/>
            <person name="Slot J.C."/>
        </authorList>
    </citation>
    <scope>NUCLEOTIDE SEQUENCE [LARGE SCALE GENOMIC DNA]</scope>
    <source>
        <strain evidence="6 7">SRW20</strain>
    </source>
</reference>
<dbReference type="Gene3D" id="3.30.70.2450">
    <property type="match status" value="1"/>
</dbReference>
<organism evidence="6 7">
    <name type="scientific">Gymnopilus dilepis</name>
    <dbReference type="NCBI Taxonomy" id="231916"/>
    <lineage>
        <taxon>Eukaryota</taxon>
        <taxon>Fungi</taxon>
        <taxon>Dikarya</taxon>
        <taxon>Basidiomycota</taxon>
        <taxon>Agaricomycotina</taxon>
        <taxon>Agaricomycetes</taxon>
        <taxon>Agaricomycetidae</taxon>
        <taxon>Agaricales</taxon>
        <taxon>Agaricineae</taxon>
        <taxon>Hymenogastraceae</taxon>
        <taxon>Gymnopilus</taxon>
    </lineage>
</organism>
<dbReference type="GO" id="GO:0016709">
    <property type="term" value="F:oxidoreductase activity, acting on paired donors, with incorporation or reduction of molecular oxygen, NAD(P)H as one donor, and incorporation of one atom of oxygen"/>
    <property type="evidence" value="ECO:0007669"/>
    <property type="project" value="UniProtKB-ARBA"/>
</dbReference>
<dbReference type="Gene3D" id="3.40.30.120">
    <property type="match status" value="1"/>
</dbReference>
<keyword evidence="2" id="KW-0285">Flavoprotein</keyword>
<dbReference type="EMBL" id="NHYE01005603">
    <property type="protein sequence ID" value="PPQ68063.1"/>
    <property type="molecule type" value="Genomic_DNA"/>
</dbReference>
<keyword evidence="4" id="KW-0560">Oxidoreductase</keyword>
<evidence type="ECO:0000256" key="1">
    <source>
        <dbReference type="ARBA" id="ARBA00001974"/>
    </source>
</evidence>
<dbReference type="PANTHER" id="PTHR43004">
    <property type="entry name" value="TRK SYSTEM POTASSIUM UPTAKE PROTEIN"/>
    <property type="match status" value="1"/>
</dbReference>
<evidence type="ECO:0000256" key="3">
    <source>
        <dbReference type="ARBA" id="ARBA00022827"/>
    </source>
</evidence>
<evidence type="ECO:0000313" key="7">
    <source>
        <dbReference type="Proteomes" id="UP000284706"/>
    </source>
</evidence>
<protein>
    <recommendedName>
        <fullName evidence="5">FAD-binding domain-containing protein</fullName>
    </recommendedName>
</protein>
<dbReference type="PRINTS" id="PR00420">
    <property type="entry name" value="RNGMNOXGNASE"/>
</dbReference>
<comment type="cofactor">
    <cofactor evidence="1">
        <name>FAD</name>
        <dbReference type="ChEBI" id="CHEBI:57692"/>
    </cofactor>
</comment>
<dbReference type="SUPFAM" id="SSF51905">
    <property type="entry name" value="FAD/NAD(P)-binding domain"/>
    <property type="match status" value="1"/>
</dbReference>
<comment type="caution">
    <text evidence="6">The sequence shown here is derived from an EMBL/GenBank/DDBJ whole genome shotgun (WGS) entry which is preliminary data.</text>
</comment>
<dbReference type="OrthoDB" id="2690153at2759"/>
<dbReference type="InParanoid" id="A0A409VP87"/>
<evidence type="ECO:0000256" key="4">
    <source>
        <dbReference type="ARBA" id="ARBA00023002"/>
    </source>
</evidence>
<dbReference type="Pfam" id="PF01494">
    <property type="entry name" value="FAD_binding_3"/>
    <property type="match status" value="1"/>
</dbReference>
<keyword evidence="7" id="KW-1185">Reference proteome</keyword>
<dbReference type="PANTHER" id="PTHR43004:SF19">
    <property type="entry name" value="BINDING MONOOXYGENASE, PUTATIVE (JCVI)-RELATED"/>
    <property type="match status" value="1"/>
</dbReference>
<keyword evidence="3" id="KW-0274">FAD</keyword>
<evidence type="ECO:0000313" key="6">
    <source>
        <dbReference type="EMBL" id="PPQ68063.1"/>
    </source>
</evidence>
<evidence type="ECO:0000256" key="2">
    <source>
        <dbReference type="ARBA" id="ARBA00022630"/>
    </source>
</evidence>
<proteinExistence type="predicted"/>
<dbReference type="Gene3D" id="3.50.50.60">
    <property type="entry name" value="FAD/NAD(P)-binding domain"/>
    <property type="match status" value="1"/>
</dbReference>